<dbReference type="SUPFAM" id="SSF48208">
    <property type="entry name" value="Six-hairpin glycosidases"/>
    <property type="match status" value="1"/>
</dbReference>
<evidence type="ECO:0000259" key="2">
    <source>
        <dbReference type="Pfam" id="PF12215"/>
    </source>
</evidence>
<reference evidence="3 4" key="1">
    <citation type="submission" date="2016-10" db="EMBL/GenBank/DDBJ databases">
        <authorList>
            <person name="de Groot N.N."/>
        </authorList>
    </citation>
    <scope>NUCLEOTIDE SEQUENCE [LARGE SCALE GENOMIC DNA]</scope>
    <source>
        <strain evidence="3 4">RK1</strain>
    </source>
</reference>
<dbReference type="GO" id="GO:0008422">
    <property type="term" value="F:beta-glucosidase activity"/>
    <property type="evidence" value="ECO:0007669"/>
    <property type="project" value="TreeGrafter"/>
</dbReference>
<dbReference type="Gene3D" id="1.50.10.10">
    <property type="match status" value="1"/>
</dbReference>
<name>A0A1I3ILV0_9SPHI</name>
<dbReference type="InterPro" id="IPR006775">
    <property type="entry name" value="GH116_catalytic"/>
</dbReference>
<dbReference type="GO" id="GO:0005975">
    <property type="term" value="P:carbohydrate metabolic process"/>
    <property type="evidence" value="ECO:0007669"/>
    <property type="project" value="InterPro"/>
</dbReference>
<dbReference type="EMBL" id="FOQO01000004">
    <property type="protein sequence ID" value="SFI48916.1"/>
    <property type="molecule type" value="Genomic_DNA"/>
</dbReference>
<gene>
    <name evidence="3" type="ORF">SAMN05444682_104145</name>
</gene>
<proteinExistence type="predicted"/>
<dbReference type="PROSITE" id="PS51318">
    <property type="entry name" value="TAT"/>
    <property type="match status" value="1"/>
</dbReference>
<dbReference type="Pfam" id="PF12215">
    <property type="entry name" value="Glyco_hydr_116N"/>
    <property type="match status" value="1"/>
</dbReference>
<accession>A0A1I3ILV0</accession>
<dbReference type="InterPro" id="IPR006311">
    <property type="entry name" value="TAT_signal"/>
</dbReference>
<dbReference type="AlphaFoldDB" id="A0A1I3ILV0"/>
<dbReference type="Proteomes" id="UP000198670">
    <property type="component" value="Unassembled WGS sequence"/>
</dbReference>
<protein>
    <submittedName>
        <fullName evidence="3">Uncharacterized protein, contains GBA2_N and DUF608 domains</fullName>
    </submittedName>
</protein>
<dbReference type="Pfam" id="PF04685">
    <property type="entry name" value="DUF608"/>
    <property type="match status" value="1"/>
</dbReference>
<evidence type="ECO:0000313" key="3">
    <source>
        <dbReference type="EMBL" id="SFI48916.1"/>
    </source>
</evidence>
<evidence type="ECO:0000313" key="4">
    <source>
        <dbReference type="Proteomes" id="UP000198670"/>
    </source>
</evidence>
<feature type="domain" description="Glycosyl-hydrolase family 116 catalytic region" evidence="1">
    <location>
        <begin position="524"/>
        <end position="802"/>
    </location>
</feature>
<dbReference type="InterPro" id="IPR052566">
    <property type="entry name" value="Non-lysos_glucosylceramidase"/>
</dbReference>
<dbReference type="InterPro" id="IPR008928">
    <property type="entry name" value="6-hairpin_glycosidase_sf"/>
</dbReference>
<sequence length="923" mass="103301">MKANQNGPVHNRRTFLKTTGVLSASLMALKFPAWGKSVFAAFYPKHNIPETKNLDPDWIKSIMAPGNPVRYTKSRNELRFIGMPVGGFHAGTLYLSGDGRLWLWQLYNETIEGTHEGIDPKTVQWNDGVTLRSIRPRDGSAYVDPAIAENRRVLEQGFAVRIRYGNKTVVRTLDADSWDEVIFESAYPTAKVHYHSADVPVDVVLTAYAPFIPLDADASSLPTTILRLQIDNRTGQEIQVAVLGWLENGVNKLSSNVRPGNHGTYERQEALGKGNLRNEAVTLAGNCALNYTCTPADETLRLATDAGSMYLMSHTSGARPLASIRPWPISAALFDNRVNELAEQETPSVLVGGIVTEGVASAEGQFKADFSIGWHFNNPHPKLKKMVPDANDGYYYANRFSDARAVGLYVAENFERLTGLTERWRDTWIDSTLPRWFLDRAVLNIGTLATANTYRFASGRFWGWEGVGACAGTCTHVWQYAQAVARLFPVLERDLRERVDLGVAFRADGAVIFRAENETRPAIDGQAAIILRCYREHQTSANEAFLRRNWPNIRKAMEFIFAQDRNGDGMTDTPMENTLDAVWEGEIAWIVGLCIAAARAGQAMAEEVGDTGFAARCATYVTDGRKNMEMQLFNGEYFIHRPDAVSGRTKLGSYNTCHIDQVYGQAWTFQVGLPRVLDREQTLSALRALWKYNFTTDVGPYIKTHVGGRPYAIAGDGGMVMNTNPHNEEQPYGDNVTWQMGYFHECMSGFEHQVAAHMMGEGMVEESMVLTRMIHDRYHAAQRNPFNEIECSDHYARAMASYGTFINACGFVYHGPKGYLAFAPKIQQREFKAAFTAAEGWGSYHRQPSTGGEQHMLALRYGRLRLSQLRLASAQESFTRHVIVTCNDRVVDARTTVVENDLLVTFEPELLLEEHDTLTIKRS</sequence>
<feature type="domain" description="Glycosyl-hydrolase family 116 N-terminal" evidence="2">
    <location>
        <begin position="82"/>
        <end position="416"/>
    </location>
</feature>
<dbReference type="InterPro" id="IPR012341">
    <property type="entry name" value="6hp_glycosidase-like_sf"/>
</dbReference>
<dbReference type="PANTHER" id="PTHR12654">
    <property type="entry name" value="BILE ACID BETA-GLUCOSIDASE-RELATED"/>
    <property type="match status" value="1"/>
</dbReference>
<organism evidence="3 4">
    <name type="scientific">Parapedobacter indicus</name>
    <dbReference type="NCBI Taxonomy" id="1477437"/>
    <lineage>
        <taxon>Bacteria</taxon>
        <taxon>Pseudomonadati</taxon>
        <taxon>Bacteroidota</taxon>
        <taxon>Sphingobacteriia</taxon>
        <taxon>Sphingobacteriales</taxon>
        <taxon>Sphingobacteriaceae</taxon>
        <taxon>Parapedobacter</taxon>
    </lineage>
</organism>
<dbReference type="STRING" id="1477437.SAMN05444682_104145"/>
<keyword evidence="4" id="KW-1185">Reference proteome</keyword>
<dbReference type="OrthoDB" id="1007311at2"/>
<dbReference type="PANTHER" id="PTHR12654:SF0">
    <property type="entry name" value="NON-LYSOSOMAL GLUCOSYLCERAMIDASE"/>
    <property type="match status" value="1"/>
</dbReference>
<evidence type="ECO:0000259" key="1">
    <source>
        <dbReference type="Pfam" id="PF04685"/>
    </source>
</evidence>
<dbReference type="InterPro" id="IPR024462">
    <property type="entry name" value="GH116_N"/>
</dbReference>
<dbReference type="RefSeq" id="WP_090626412.1">
    <property type="nucleotide sequence ID" value="NZ_FOQO01000004.1"/>
</dbReference>